<reference evidence="8" key="2">
    <citation type="submission" date="2020-02" db="EMBL/GenBank/DDBJ databases">
        <title>Esox lucius (northern pike) genome, fEsoLuc1, primary haplotype.</title>
        <authorList>
            <person name="Myers G."/>
            <person name="Karagic N."/>
            <person name="Meyer A."/>
            <person name="Pippel M."/>
            <person name="Reichard M."/>
            <person name="Winkler S."/>
            <person name="Tracey A."/>
            <person name="Sims Y."/>
            <person name="Howe K."/>
            <person name="Rhie A."/>
            <person name="Formenti G."/>
            <person name="Durbin R."/>
            <person name="Fedrigo O."/>
            <person name="Jarvis E.D."/>
        </authorList>
    </citation>
    <scope>NUCLEOTIDE SEQUENCE [LARGE SCALE GENOMIC DNA]</scope>
</reference>
<evidence type="ECO:0000256" key="6">
    <source>
        <dbReference type="SAM" id="MobiDB-lite"/>
    </source>
</evidence>
<dbReference type="PANTHER" id="PTHR12360">
    <property type="entry name" value="NUCLEAR TRANSCRIPTION FACTOR, X-BOX BINDING 1 NFX1"/>
    <property type="match status" value="1"/>
</dbReference>
<reference evidence="8" key="4">
    <citation type="submission" date="2025-09" db="UniProtKB">
        <authorList>
            <consortium name="Ensembl"/>
        </authorList>
    </citation>
    <scope>IDENTIFICATION</scope>
</reference>
<dbReference type="InterPro" id="IPR034078">
    <property type="entry name" value="NFX1_fam"/>
</dbReference>
<evidence type="ECO:0000256" key="3">
    <source>
        <dbReference type="ARBA" id="ARBA00022737"/>
    </source>
</evidence>
<dbReference type="GeneTree" id="ENSGT00940000157059"/>
<feature type="compositionally biased region" description="Low complexity" evidence="6">
    <location>
        <begin position="1"/>
        <end position="18"/>
    </location>
</feature>
<evidence type="ECO:0000256" key="1">
    <source>
        <dbReference type="ARBA" id="ARBA00007269"/>
    </source>
</evidence>
<feature type="compositionally biased region" description="Low complexity" evidence="6">
    <location>
        <begin position="76"/>
        <end position="92"/>
    </location>
</feature>
<dbReference type="GO" id="GO:0008270">
    <property type="term" value="F:zinc ion binding"/>
    <property type="evidence" value="ECO:0007669"/>
    <property type="project" value="UniProtKB-KW"/>
</dbReference>
<sequence>MDPAWRQQGRGRGRAAATPTPPGGVWAGDGRGRGGGRGAGKNITASTKPVNRGKNMVDPPKNTASSQSKFEEIRKSNQAAAQRLAQSQYSSSSDDEEDEDGVEVLGKEGKRGQILASALVTYTDQTGGDITELERTRQYLSDAFQSGAITCLICIASVKRNQAVWSCSGCFSLFHIPCIQKWAKDSVFLISSVTDEDFGKKDHPWPCPKCRYEYSPTQTPSRYLCYCGKVQDPPLDPWLVPHSCGLVCDKAFSPACGHHCLLLCHPGPCPPCPKMVSVSCMCGKASPLPRRCSNKPWSCQKRCGKTLPCGQHTCTSSCHSGVCDPCPRVSVQKCVCGREEAERQCASPVWHCPQVCGRPLSCGNHTCERVCHSGVCGVCPRSGNRACPCGKSKCSLPCTEDVPTCGDTCDKLMECGLHTCSMRCHRGPCETCRQEVEKQCRCGRYTRVMPCHKEYLCDSKCPNTRGCSRHQCRRKCVCLQQVLHWPIIDGVWGNKINLKTYLS</sequence>
<name>A0A6Q2Y0G7_ESOLU</name>
<feature type="compositionally biased region" description="Acidic residues" evidence="6">
    <location>
        <begin position="93"/>
        <end position="102"/>
    </location>
</feature>
<dbReference type="Bgee" id="ENSELUG00000001997">
    <property type="expression patterns" value="Expressed in liver and 15 other cell types or tissues"/>
</dbReference>
<proteinExistence type="inferred from homology"/>
<evidence type="ECO:0000256" key="2">
    <source>
        <dbReference type="ARBA" id="ARBA00022723"/>
    </source>
</evidence>
<reference evidence="9" key="1">
    <citation type="journal article" date="2014" name="PLoS ONE">
        <title>The genome and linkage map of the northern pike (Esox lucius): conserved synteny revealed between the salmonid sister group and the Neoteleostei.</title>
        <authorList>
            <person name="Rondeau E.B."/>
            <person name="Minkley D.R."/>
            <person name="Leong J.S."/>
            <person name="Messmer A.M."/>
            <person name="Jantzen J.R."/>
            <person name="von Schalburg K.R."/>
            <person name="Lemon C."/>
            <person name="Bird N.H."/>
            <person name="Koop B.F."/>
        </authorList>
    </citation>
    <scope>NUCLEOTIDE SEQUENCE</scope>
</reference>
<dbReference type="GO" id="GO:0000977">
    <property type="term" value="F:RNA polymerase II transcription regulatory region sequence-specific DNA binding"/>
    <property type="evidence" value="ECO:0007669"/>
    <property type="project" value="TreeGrafter"/>
</dbReference>
<keyword evidence="9" id="KW-1185">Reference proteome</keyword>
<keyword evidence="5" id="KW-0862">Zinc</keyword>
<evidence type="ECO:0000256" key="5">
    <source>
        <dbReference type="ARBA" id="ARBA00022833"/>
    </source>
</evidence>
<comment type="similarity">
    <text evidence="1">Belongs to the NFX1 family.</text>
</comment>
<dbReference type="GO" id="GO:0005634">
    <property type="term" value="C:nucleus"/>
    <property type="evidence" value="ECO:0007669"/>
    <property type="project" value="InterPro"/>
</dbReference>
<evidence type="ECO:0000313" key="9">
    <source>
        <dbReference type="Proteomes" id="UP000265140"/>
    </source>
</evidence>
<keyword evidence="2" id="KW-0479">Metal-binding</keyword>
<protein>
    <recommendedName>
        <fullName evidence="7">NF-X1-type domain-containing protein</fullName>
    </recommendedName>
</protein>
<dbReference type="CDD" id="cd06008">
    <property type="entry name" value="NF-X1-zinc-finger"/>
    <property type="match status" value="3"/>
</dbReference>
<feature type="domain" description="NF-X1-type" evidence="7">
    <location>
        <begin position="362"/>
        <end position="381"/>
    </location>
</feature>
<dbReference type="InterPro" id="IPR000967">
    <property type="entry name" value="Znf_NFX1"/>
</dbReference>
<feature type="domain" description="NF-X1-type" evidence="7">
    <location>
        <begin position="256"/>
        <end position="274"/>
    </location>
</feature>
<dbReference type="CDD" id="cd16697">
    <property type="entry name" value="RING-CH-C4HC3_NFXL1"/>
    <property type="match status" value="1"/>
</dbReference>
<feature type="domain" description="NF-X1-type" evidence="7">
    <location>
        <begin position="415"/>
        <end position="434"/>
    </location>
</feature>
<organism evidence="8 9">
    <name type="scientific">Esox lucius</name>
    <name type="common">Northern pike</name>
    <dbReference type="NCBI Taxonomy" id="8010"/>
    <lineage>
        <taxon>Eukaryota</taxon>
        <taxon>Metazoa</taxon>
        <taxon>Chordata</taxon>
        <taxon>Craniata</taxon>
        <taxon>Vertebrata</taxon>
        <taxon>Euteleostomi</taxon>
        <taxon>Actinopterygii</taxon>
        <taxon>Neopterygii</taxon>
        <taxon>Teleostei</taxon>
        <taxon>Protacanthopterygii</taxon>
        <taxon>Esociformes</taxon>
        <taxon>Esocidae</taxon>
        <taxon>Esox</taxon>
    </lineage>
</organism>
<feature type="region of interest" description="Disordered" evidence="6">
    <location>
        <begin position="1"/>
        <end position="107"/>
    </location>
</feature>
<keyword evidence="3" id="KW-0677">Repeat</keyword>
<feature type="domain" description="NF-X1-type" evidence="7">
    <location>
        <begin position="309"/>
        <end position="328"/>
    </location>
</feature>
<dbReference type="Proteomes" id="UP000265140">
    <property type="component" value="Chromosome 24"/>
</dbReference>
<dbReference type="AlphaFoldDB" id="A0A6Q2Y0G7"/>
<keyword evidence="4" id="KW-0863">Zinc-finger</keyword>
<accession>A0A6Q2Y0G7</accession>
<reference evidence="8" key="3">
    <citation type="submission" date="2025-08" db="UniProtKB">
        <authorList>
            <consortium name="Ensembl"/>
        </authorList>
    </citation>
    <scope>IDENTIFICATION</scope>
</reference>
<dbReference type="SMART" id="SM00438">
    <property type="entry name" value="ZnF_NFX"/>
    <property type="match status" value="4"/>
</dbReference>
<evidence type="ECO:0000313" key="8">
    <source>
        <dbReference type="Ensembl" id="ENSELUP00000059704.2"/>
    </source>
</evidence>
<evidence type="ECO:0000259" key="7">
    <source>
        <dbReference type="SMART" id="SM00438"/>
    </source>
</evidence>
<gene>
    <name evidence="8" type="primary">NFXL1</name>
</gene>
<feature type="compositionally biased region" description="Gly residues" evidence="6">
    <location>
        <begin position="25"/>
        <end position="39"/>
    </location>
</feature>
<dbReference type="SUPFAM" id="SSF57850">
    <property type="entry name" value="RING/U-box"/>
    <property type="match status" value="1"/>
</dbReference>
<dbReference type="Pfam" id="PF01422">
    <property type="entry name" value="zf-NF-X1"/>
    <property type="match status" value="4"/>
</dbReference>
<dbReference type="PANTHER" id="PTHR12360:SF1">
    <property type="entry name" value="NF-X1-TYPE ZINC FINGER PROTEIN NFXL1"/>
    <property type="match status" value="1"/>
</dbReference>
<evidence type="ECO:0000256" key="4">
    <source>
        <dbReference type="ARBA" id="ARBA00022771"/>
    </source>
</evidence>
<dbReference type="GO" id="GO:0000981">
    <property type="term" value="F:DNA-binding transcription factor activity, RNA polymerase II-specific"/>
    <property type="evidence" value="ECO:0007669"/>
    <property type="project" value="TreeGrafter"/>
</dbReference>
<dbReference type="Ensembl" id="ENSELUT00000077121.2">
    <property type="protein sequence ID" value="ENSELUP00000059704.2"/>
    <property type="gene ID" value="ENSELUG00000001997.3"/>
</dbReference>